<keyword evidence="1" id="KW-0812">Transmembrane</keyword>
<proteinExistence type="predicted"/>
<dbReference type="InterPro" id="IPR000477">
    <property type="entry name" value="RT_dom"/>
</dbReference>
<name>A0A669DAS4_ORENI</name>
<dbReference type="InterPro" id="IPR043502">
    <property type="entry name" value="DNA/RNA_pol_sf"/>
</dbReference>
<dbReference type="PANTHER" id="PTHR33332">
    <property type="entry name" value="REVERSE TRANSCRIPTASE DOMAIN-CONTAINING PROTEIN"/>
    <property type="match status" value="1"/>
</dbReference>
<keyword evidence="1" id="KW-1133">Transmembrane helix</keyword>
<reference evidence="3" key="2">
    <citation type="submission" date="2025-08" db="UniProtKB">
        <authorList>
            <consortium name="Ensembl"/>
        </authorList>
    </citation>
    <scope>IDENTIFICATION</scope>
</reference>
<dbReference type="SUPFAM" id="SSF56219">
    <property type="entry name" value="DNase I-like"/>
    <property type="match status" value="1"/>
</dbReference>
<evidence type="ECO:0000313" key="4">
    <source>
        <dbReference type="Proteomes" id="UP000005207"/>
    </source>
</evidence>
<accession>A0A669DAS4</accession>
<dbReference type="GeneTree" id="ENSGT01150000286909"/>
<feature type="transmembrane region" description="Helical" evidence="1">
    <location>
        <begin position="15"/>
        <end position="38"/>
    </location>
</feature>
<dbReference type="AlphaFoldDB" id="A0A669DAS4"/>
<dbReference type="Ensembl" id="ENSONIT00000059948.1">
    <property type="protein sequence ID" value="ENSONIP00000056762.1"/>
    <property type="gene ID" value="ENSONIG00000038950.1"/>
</dbReference>
<evidence type="ECO:0000313" key="3">
    <source>
        <dbReference type="Ensembl" id="ENSONIP00000056762.1"/>
    </source>
</evidence>
<organism evidence="3 4">
    <name type="scientific">Oreochromis niloticus</name>
    <name type="common">Nile tilapia</name>
    <name type="synonym">Tilapia nilotica</name>
    <dbReference type="NCBI Taxonomy" id="8128"/>
    <lineage>
        <taxon>Eukaryota</taxon>
        <taxon>Metazoa</taxon>
        <taxon>Chordata</taxon>
        <taxon>Craniata</taxon>
        <taxon>Vertebrata</taxon>
        <taxon>Euteleostomi</taxon>
        <taxon>Actinopterygii</taxon>
        <taxon>Neopterygii</taxon>
        <taxon>Teleostei</taxon>
        <taxon>Neoteleostei</taxon>
        <taxon>Acanthomorphata</taxon>
        <taxon>Ovalentaria</taxon>
        <taxon>Cichlomorphae</taxon>
        <taxon>Cichliformes</taxon>
        <taxon>Cichlidae</taxon>
        <taxon>African cichlids</taxon>
        <taxon>Pseudocrenilabrinae</taxon>
        <taxon>Oreochromini</taxon>
        <taxon>Oreochromis</taxon>
    </lineage>
</organism>
<reference evidence="3" key="3">
    <citation type="submission" date="2025-09" db="UniProtKB">
        <authorList>
            <consortium name="Ensembl"/>
        </authorList>
    </citation>
    <scope>IDENTIFICATION</scope>
</reference>
<dbReference type="Pfam" id="PF14529">
    <property type="entry name" value="Exo_endo_phos_2"/>
    <property type="match status" value="1"/>
</dbReference>
<keyword evidence="1" id="KW-0472">Membrane</keyword>
<dbReference type="InParanoid" id="A0A669DAS4"/>
<dbReference type="SUPFAM" id="SSF56672">
    <property type="entry name" value="DNA/RNA polymerases"/>
    <property type="match status" value="1"/>
</dbReference>
<dbReference type="Proteomes" id="UP000005207">
    <property type="component" value="Linkage group LG23"/>
</dbReference>
<dbReference type="CDD" id="cd01650">
    <property type="entry name" value="RT_nLTR_like"/>
    <property type="match status" value="1"/>
</dbReference>
<dbReference type="OMA" id="YMPPLAG"/>
<evidence type="ECO:0000256" key="1">
    <source>
        <dbReference type="SAM" id="Phobius"/>
    </source>
</evidence>
<dbReference type="Pfam" id="PF00078">
    <property type="entry name" value="RVT_1"/>
    <property type="match status" value="1"/>
</dbReference>
<sequence>MAPVFGCAAAFVRVFVYFICYASVFVTVFSGVTSLRIYDRHALLAIKSAMNNFQSQRNEAVFLPPLEHDAAPGLPPLLPISSFLLQRPCRRKRGKRAGLHVLLRRLQKEMDLRGLYSWVATGEIRLKLVGTGSIPTTHYVYHPGCHLKAWKPKPHRGRNPVLLRRLAHSADSFLGNSTPVLVSRSLKWMLINARSIANKSYILNDLFCSEKLDFMFISETWQREKEVSHLLELCPADCSFLCAPRISGRGGGTAVIFKKTFLCQMISSSCYNSFEMLMIKIGREQPIYGILIYRPPGSAASFLSDLQDLLTSTIKMGKVIIVGDFNIHVDDSTNSTTKEFLSIMDSFNFVQHVAGPTHRAGHTLDLVFTCGVSLDHMNLNEVVFSDHKSVSFTVSVNSESHPQGSIRRRRFIDDSTISEFSSLFNFKSSSNEVELLTNSFNEHCLAILNQVAPFKSSYCSINSRTPWLNNQTRGLRRSYRKAERLWKSTGLTVHREHFKELLYLYNESVKEARSSYFNNLINRHKNNSRILFDTINSIVSPPTQHALLLSDEDCNTFLNYFVNKVMDLKSKISSSASPYEDTPCCLGSFTSFSPITLNDLIIVLGKMKSSSCSVDILPHSVLSGSIASIGPTLLSIINSSLRQGCVPSYFKHAVVSPLLKKQNLDPSSASNYRPISKLPFLSKLLEKIVENQFRSLLCKLHILDPFQSGFQKQHSTETALLRVYNDLLMASDAGNCSVIILLDLSAAFDTIDHKILLNRLKVLAGVSGSALDWFSSYLSDRTFSVRTDRFTSDIAALTCGVPQGSVLGPLLFSFYMPPLAGIIQSFSDLSYHFYADDIQLHMSFKPHQLDRLSTLVQCLTQVSDWLSSNYLVLNTNKTETMIIAPPELHSKISQVLASFCPSVKSNIRNLGVIFDSSLGLDSHVKSLSRSCFYHLRNISKLQHMVSSAELQKLIHAFVSSRLDYCNSLFTSLDKSSLSRLQAIQNAAARLLTRSTKRVHITPILYSLHWLPIEFRIRFKILVLTYRALNGQAPDYLSKLLIKYTAARHLRSQTQSLLVVPRTRLKTKGDRAFQSVAPRLWNSLPLQLRLLDSVDCFKKQLKTFLFKQAFC</sequence>
<dbReference type="Gene3D" id="3.60.10.10">
    <property type="entry name" value="Endonuclease/exonuclease/phosphatase"/>
    <property type="match status" value="1"/>
</dbReference>
<feature type="domain" description="Reverse transcriptase" evidence="2">
    <location>
        <begin position="639"/>
        <end position="914"/>
    </location>
</feature>
<keyword evidence="4" id="KW-1185">Reference proteome</keyword>
<dbReference type="PROSITE" id="PS50878">
    <property type="entry name" value="RT_POL"/>
    <property type="match status" value="1"/>
</dbReference>
<dbReference type="GO" id="GO:0003824">
    <property type="term" value="F:catalytic activity"/>
    <property type="evidence" value="ECO:0007669"/>
    <property type="project" value="InterPro"/>
</dbReference>
<protein>
    <recommendedName>
        <fullName evidence="2">Reverse transcriptase domain-containing protein</fullName>
    </recommendedName>
</protein>
<dbReference type="InterPro" id="IPR005135">
    <property type="entry name" value="Endo/exonuclease/phosphatase"/>
</dbReference>
<dbReference type="InterPro" id="IPR036691">
    <property type="entry name" value="Endo/exonu/phosph_ase_sf"/>
</dbReference>
<reference evidence="4" key="1">
    <citation type="submission" date="2012-01" db="EMBL/GenBank/DDBJ databases">
        <title>The Genome Sequence of Oreochromis niloticus (Nile Tilapia).</title>
        <authorList>
            <consortium name="Broad Institute Genome Assembly Team"/>
            <consortium name="Broad Institute Sequencing Platform"/>
            <person name="Di Palma F."/>
            <person name="Johnson J."/>
            <person name="Lander E.S."/>
            <person name="Lindblad-Toh K."/>
        </authorList>
    </citation>
    <scope>NUCLEOTIDE SEQUENCE [LARGE SCALE GENOMIC DNA]</scope>
</reference>
<evidence type="ECO:0000259" key="2">
    <source>
        <dbReference type="PROSITE" id="PS50878"/>
    </source>
</evidence>